<proteinExistence type="predicted"/>
<dbReference type="AlphaFoldDB" id="A0A9P7KGH5"/>
<name>A0A9P7KGH5_9AGAR</name>
<reference evidence="1" key="2">
    <citation type="submission" date="2021-10" db="EMBL/GenBank/DDBJ databases">
        <title>Phylogenomics reveals ancestral predisposition of the termite-cultivated fungus Termitomyces towards a domesticated lifestyle.</title>
        <authorList>
            <person name="Auxier B."/>
            <person name="Grum-Grzhimaylo A."/>
            <person name="Cardenas M.E."/>
            <person name="Lodge J.D."/>
            <person name="Laessoe T."/>
            <person name="Pedersen O."/>
            <person name="Smith M.E."/>
            <person name="Kuyper T.W."/>
            <person name="Franco-Molano E.A."/>
            <person name="Baroni T.J."/>
            <person name="Aanen D.K."/>
        </authorList>
    </citation>
    <scope>NUCLEOTIDE SEQUENCE</scope>
    <source>
        <strain evidence="1">D49</strain>
    </source>
</reference>
<sequence>MSNQGRDGRCLHTARLDFDDPLHLALDQLRSQQKALGLTAIPSKVGAVKTRVLDFEIGLHFGDLESRGVEGRAECTGDVFVQATRGHRDAVCEGERQTGAAPHARTTYRLVISPR</sequence>
<dbReference type="Proteomes" id="UP000717328">
    <property type="component" value="Unassembled WGS sequence"/>
</dbReference>
<reference evidence="1" key="1">
    <citation type="submission" date="2021-02" db="EMBL/GenBank/DDBJ databases">
        <authorList>
            <person name="Nieuwenhuis M."/>
            <person name="Van De Peppel L.J.J."/>
        </authorList>
    </citation>
    <scope>NUCLEOTIDE SEQUENCE</scope>
    <source>
        <strain evidence="1">D49</strain>
    </source>
</reference>
<organism evidence="1 2">
    <name type="scientific">Sphagnurus paluster</name>
    <dbReference type="NCBI Taxonomy" id="117069"/>
    <lineage>
        <taxon>Eukaryota</taxon>
        <taxon>Fungi</taxon>
        <taxon>Dikarya</taxon>
        <taxon>Basidiomycota</taxon>
        <taxon>Agaricomycotina</taxon>
        <taxon>Agaricomycetes</taxon>
        <taxon>Agaricomycetidae</taxon>
        <taxon>Agaricales</taxon>
        <taxon>Tricholomatineae</taxon>
        <taxon>Lyophyllaceae</taxon>
        <taxon>Sphagnurus</taxon>
    </lineage>
</organism>
<gene>
    <name evidence="1" type="ORF">H0H81_006847</name>
</gene>
<protein>
    <submittedName>
        <fullName evidence="1">Uncharacterized protein</fullName>
    </submittedName>
</protein>
<keyword evidence="2" id="KW-1185">Reference proteome</keyword>
<evidence type="ECO:0000313" key="2">
    <source>
        <dbReference type="Proteomes" id="UP000717328"/>
    </source>
</evidence>
<accession>A0A9P7KGH5</accession>
<evidence type="ECO:0000313" key="1">
    <source>
        <dbReference type="EMBL" id="KAG5648644.1"/>
    </source>
</evidence>
<comment type="caution">
    <text evidence="1">The sequence shown here is derived from an EMBL/GenBank/DDBJ whole genome shotgun (WGS) entry which is preliminary data.</text>
</comment>
<dbReference type="EMBL" id="JABCKI010001796">
    <property type="protein sequence ID" value="KAG5648644.1"/>
    <property type="molecule type" value="Genomic_DNA"/>
</dbReference>